<dbReference type="EC" id="4.3.3.7" evidence="4 12"/>
<evidence type="ECO:0000256" key="8">
    <source>
        <dbReference type="ARBA" id="ARBA00023154"/>
    </source>
</evidence>
<gene>
    <name evidence="12" type="primary">dapA</name>
    <name evidence="16" type="ORF">SAMN04488126_103178</name>
</gene>
<protein>
    <recommendedName>
        <fullName evidence="4 12">4-hydroxy-tetrahydrodipicolinate synthase</fullName>
        <shortName evidence="12">HTPA synthase</shortName>
        <ecNumber evidence="4 12">4.3.3.7</ecNumber>
    </recommendedName>
</protein>
<evidence type="ECO:0000256" key="9">
    <source>
        <dbReference type="ARBA" id="ARBA00023239"/>
    </source>
</evidence>
<evidence type="ECO:0000313" key="16">
    <source>
        <dbReference type="EMBL" id="SDE09419.1"/>
    </source>
</evidence>
<dbReference type="AlphaFoldDB" id="A0A1G7A3L0"/>
<dbReference type="PANTHER" id="PTHR12128">
    <property type="entry name" value="DIHYDRODIPICOLINATE SYNTHASE"/>
    <property type="match status" value="1"/>
</dbReference>
<evidence type="ECO:0000256" key="4">
    <source>
        <dbReference type="ARBA" id="ARBA00012086"/>
    </source>
</evidence>
<keyword evidence="9 12" id="KW-0456">Lyase</keyword>
<dbReference type="GO" id="GO:0019877">
    <property type="term" value="P:diaminopimelate biosynthetic process"/>
    <property type="evidence" value="ECO:0007669"/>
    <property type="project" value="UniProtKB-UniRule"/>
</dbReference>
<dbReference type="GO" id="GO:0005829">
    <property type="term" value="C:cytosol"/>
    <property type="evidence" value="ECO:0007669"/>
    <property type="project" value="TreeGrafter"/>
</dbReference>
<evidence type="ECO:0000256" key="13">
    <source>
        <dbReference type="PIRNR" id="PIRNR001365"/>
    </source>
</evidence>
<evidence type="ECO:0000256" key="7">
    <source>
        <dbReference type="ARBA" id="ARBA00022915"/>
    </source>
</evidence>
<dbReference type="CDD" id="cd00408">
    <property type="entry name" value="DHDPS-like"/>
    <property type="match status" value="1"/>
</dbReference>
<dbReference type="HAMAP" id="MF_00418">
    <property type="entry name" value="DapA"/>
    <property type="match status" value="1"/>
</dbReference>
<dbReference type="PIRSF" id="PIRSF001365">
    <property type="entry name" value="DHDPS"/>
    <property type="match status" value="1"/>
</dbReference>
<comment type="function">
    <text evidence="1 12">Catalyzes the condensation of (S)-aspartate-beta-semialdehyde [(S)-ASA] and pyruvate to 4-hydroxy-tetrahydrodipicolinate (HTPA).</text>
</comment>
<dbReference type="GO" id="GO:0008840">
    <property type="term" value="F:4-hydroxy-tetrahydrodipicolinate synthase activity"/>
    <property type="evidence" value="ECO:0007669"/>
    <property type="project" value="UniProtKB-UniRule"/>
</dbReference>
<feature type="site" description="Part of a proton relay during catalysis" evidence="12">
    <location>
        <position position="109"/>
    </location>
</feature>
<dbReference type="Pfam" id="PF00701">
    <property type="entry name" value="DHDPS"/>
    <property type="match status" value="1"/>
</dbReference>
<name>A0A1G7A3L0_9BACL</name>
<feature type="binding site" evidence="12 15">
    <location>
        <position position="47"/>
    </location>
    <ligand>
        <name>pyruvate</name>
        <dbReference type="ChEBI" id="CHEBI:15361"/>
    </ligand>
</feature>
<feature type="active site" description="Schiff-base intermediate with substrate" evidence="12 14">
    <location>
        <position position="164"/>
    </location>
</feature>
<dbReference type="PRINTS" id="PR00146">
    <property type="entry name" value="DHPICSNTHASE"/>
</dbReference>
<dbReference type="UniPathway" id="UPA00034">
    <property type="reaction ID" value="UER00017"/>
</dbReference>
<sequence length="298" mass="32754">MKEIKGAFPVLVTPMHEDETVNFNGLAENIEKFIREGVAGLCINGSTGEFVSLTKEERFRAVETAVAQVDGRVPLIVGTAAETTADAIEYTRQAEKAGADVALLINSYYAHPTEKEIYAHFKAVAESVKIPVMIYNNPFTSGVDISTETLLKVGRDVPNITHIKESSGDIRKARDIARQGEGDIQVFCGSEELVLESFFVGATGWISVAGNIAPRLVTDIYDSYQAGDLDQAWKLYDRLLPLCEFLEGSGKYVQIAKRSMELKGWAGGPCRKPRMPLTAEEDARLKELMDSLETVKQS</sequence>
<comment type="catalytic activity">
    <reaction evidence="11 12">
        <text>L-aspartate 4-semialdehyde + pyruvate = (2S,4S)-4-hydroxy-2,3,4,5-tetrahydrodipicolinate + H2O + H(+)</text>
        <dbReference type="Rhea" id="RHEA:34171"/>
        <dbReference type="ChEBI" id="CHEBI:15361"/>
        <dbReference type="ChEBI" id="CHEBI:15377"/>
        <dbReference type="ChEBI" id="CHEBI:15378"/>
        <dbReference type="ChEBI" id="CHEBI:67139"/>
        <dbReference type="ChEBI" id="CHEBI:537519"/>
        <dbReference type="EC" id="4.3.3.7"/>
    </reaction>
</comment>
<evidence type="ECO:0000256" key="6">
    <source>
        <dbReference type="ARBA" id="ARBA00022605"/>
    </source>
</evidence>
<comment type="pathway">
    <text evidence="2 12">Amino-acid biosynthesis; L-lysine biosynthesis via DAP pathway; (S)-tetrahydrodipicolinate from L-aspartate: step 3/4.</text>
</comment>
<dbReference type="PANTHER" id="PTHR12128:SF66">
    <property type="entry name" value="4-HYDROXY-2-OXOGLUTARATE ALDOLASE, MITOCHONDRIAL"/>
    <property type="match status" value="1"/>
</dbReference>
<evidence type="ECO:0000256" key="15">
    <source>
        <dbReference type="PIRSR" id="PIRSR001365-2"/>
    </source>
</evidence>
<reference evidence="16 17" key="1">
    <citation type="submission" date="2016-10" db="EMBL/GenBank/DDBJ databases">
        <authorList>
            <person name="de Groot N.N."/>
        </authorList>
    </citation>
    <scope>NUCLEOTIDE SEQUENCE [LARGE SCALE GENOMIC DNA]</scope>
    <source>
        <strain evidence="16 17">CGMCC 1.6762</strain>
    </source>
</reference>
<evidence type="ECO:0000256" key="11">
    <source>
        <dbReference type="ARBA" id="ARBA00047836"/>
    </source>
</evidence>
<feature type="active site" description="Proton donor/acceptor" evidence="12 14">
    <location>
        <position position="135"/>
    </location>
</feature>
<evidence type="ECO:0000256" key="1">
    <source>
        <dbReference type="ARBA" id="ARBA00003294"/>
    </source>
</evidence>
<keyword evidence="5 12" id="KW-0963">Cytoplasm</keyword>
<evidence type="ECO:0000313" key="17">
    <source>
        <dbReference type="Proteomes" id="UP000198823"/>
    </source>
</evidence>
<evidence type="ECO:0000256" key="10">
    <source>
        <dbReference type="ARBA" id="ARBA00023270"/>
    </source>
</evidence>
<evidence type="ECO:0000256" key="3">
    <source>
        <dbReference type="ARBA" id="ARBA00007592"/>
    </source>
</evidence>
<dbReference type="RefSeq" id="WP_092094877.1">
    <property type="nucleotide sequence ID" value="NZ_FNAR01000003.1"/>
</dbReference>
<feature type="site" description="Part of a proton relay during catalysis" evidence="12">
    <location>
        <position position="46"/>
    </location>
</feature>
<dbReference type="InterPro" id="IPR005263">
    <property type="entry name" value="DapA"/>
</dbReference>
<organism evidence="16 17">
    <name type="scientific">Bhargavaea beijingensis</name>
    <dbReference type="NCBI Taxonomy" id="426756"/>
    <lineage>
        <taxon>Bacteria</taxon>
        <taxon>Bacillati</taxon>
        <taxon>Bacillota</taxon>
        <taxon>Bacilli</taxon>
        <taxon>Bacillales</taxon>
        <taxon>Caryophanaceae</taxon>
        <taxon>Bhargavaea</taxon>
    </lineage>
</organism>
<keyword evidence="8 12" id="KW-0457">Lysine biosynthesis</keyword>
<comment type="similarity">
    <text evidence="3 12 13">Belongs to the DapA family.</text>
</comment>
<comment type="subunit">
    <text evidence="12">Homotetramer; dimer of dimers.</text>
</comment>
<dbReference type="InterPro" id="IPR013785">
    <property type="entry name" value="Aldolase_TIM"/>
</dbReference>
<dbReference type="OrthoDB" id="9782828at2"/>
<dbReference type="Proteomes" id="UP000198823">
    <property type="component" value="Unassembled WGS sequence"/>
</dbReference>
<evidence type="ECO:0000256" key="12">
    <source>
        <dbReference type="HAMAP-Rule" id="MF_00418"/>
    </source>
</evidence>
<dbReference type="NCBIfam" id="TIGR00674">
    <property type="entry name" value="dapA"/>
    <property type="match status" value="1"/>
</dbReference>
<dbReference type="GO" id="GO:0009089">
    <property type="term" value="P:lysine biosynthetic process via diaminopimelate"/>
    <property type="evidence" value="ECO:0007669"/>
    <property type="project" value="UniProtKB-UniRule"/>
</dbReference>
<accession>A0A1G7A3L0</accession>
<evidence type="ECO:0000256" key="5">
    <source>
        <dbReference type="ARBA" id="ARBA00022490"/>
    </source>
</evidence>
<dbReference type="Gene3D" id="3.20.20.70">
    <property type="entry name" value="Aldolase class I"/>
    <property type="match status" value="1"/>
</dbReference>
<dbReference type="EMBL" id="FNAR01000003">
    <property type="protein sequence ID" value="SDE09419.1"/>
    <property type="molecule type" value="Genomic_DNA"/>
</dbReference>
<dbReference type="InterPro" id="IPR002220">
    <property type="entry name" value="DapA-like"/>
</dbReference>
<dbReference type="SUPFAM" id="SSF51569">
    <property type="entry name" value="Aldolase"/>
    <property type="match status" value="1"/>
</dbReference>
<proteinExistence type="inferred from homology"/>
<comment type="subcellular location">
    <subcellularLocation>
        <location evidence="12">Cytoplasm</location>
    </subcellularLocation>
</comment>
<evidence type="ECO:0000256" key="2">
    <source>
        <dbReference type="ARBA" id="ARBA00005120"/>
    </source>
</evidence>
<evidence type="ECO:0000256" key="14">
    <source>
        <dbReference type="PIRSR" id="PIRSR001365-1"/>
    </source>
</evidence>
<keyword evidence="10 12" id="KW-0704">Schiff base</keyword>
<comment type="caution">
    <text evidence="12">Was originally thought to be a dihydrodipicolinate synthase (DHDPS), catalyzing the condensation of (S)-aspartate-beta-semialdehyde [(S)-ASA] and pyruvate to dihydrodipicolinate (DHDP). However, it was shown in E.coli that the product of the enzymatic reaction is not dihydrodipicolinate but in fact (4S)-4-hydroxy-2,3,4,5-tetrahydro-(2S)-dipicolinic acid (HTPA), and that the consecutive dehydration reaction leading to DHDP is not spontaneous but catalyzed by DapB.</text>
</comment>
<keyword evidence="6 12" id="KW-0028">Amino-acid biosynthesis</keyword>
<keyword evidence="7 12" id="KW-0220">Diaminopimelate biosynthesis</keyword>
<dbReference type="STRING" id="426756.SAMN04488126_103178"/>
<dbReference type="SMART" id="SM01130">
    <property type="entry name" value="DHDPS"/>
    <property type="match status" value="1"/>
</dbReference>
<feature type="binding site" evidence="12 15">
    <location>
        <position position="206"/>
    </location>
    <ligand>
        <name>pyruvate</name>
        <dbReference type="ChEBI" id="CHEBI:15361"/>
    </ligand>
</feature>